<proteinExistence type="inferred from homology"/>
<protein>
    <submittedName>
        <fullName evidence="5">D-alanine--D-alanine ligase</fullName>
    </submittedName>
</protein>
<dbReference type="PANTHER" id="PTHR23132">
    <property type="entry name" value="D-ALANINE--D-ALANINE LIGASE"/>
    <property type="match status" value="1"/>
</dbReference>
<dbReference type="Proteomes" id="UP000287798">
    <property type="component" value="Unassembled WGS sequence"/>
</dbReference>
<keyword evidence="2 5" id="KW-0436">Ligase</keyword>
<keyword evidence="6" id="KW-1185">Reference proteome</keyword>
<dbReference type="GO" id="GO:0005524">
    <property type="term" value="F:ATP binding"/>
    <property type="evidence" value="ECO:0007669"/>
    <property type="project" value="UniProtKB-UniRule"/>
</dbReference>
<dbReference type="RefSeq" id="WP_125182085.1">
    <property type="nucleotide sequence ID" value="NZ_QZMU01000001.1"/>
</dbReference>
<evidence type="ECO:0000313" key="5">
    <source>
        <dbReference type="EMBL" id="RRQ22745.1"/>
    </source>
</evidence>
<evidence type="ECO:0000256" key="1">
    <source>
        <dbReference type="ARBA" id="ARBA00010871"/>
    </source>
</evidence>
<dbReference type="SUPFAM" id="SSF56059">
    <property type="entry name" value="Glutathione synthetase ATP-binding domain-like"/>
    <property type="match status" value="1"/>
</dbReference>
<reference evidence="5 6" key="1">
    <citation type="journal article" date="2010" name="Int. J. Syst. Evol. Microbiol.">
        <title>Thiohalobacter thiocyanaticus gen. nov., sp. nov., a moderately halophilic, sulfur-oxidizing gammaproteobacterium from hypersaline lakes, that utilizes thiocyanate.</title>
        <authorList>
            <person name="Sorokin D.Y."/>
            <person name="Kovaleva O.L."/>
            <person name="Tourova T.P."/>
            <person name="Muyzer G."/>
        </authorList>
    </citation>
    <scope>NUCLEOTIDE SEQUENCE [LARGE SCALE GENOMIC DNA]</scope>
    <source>
        <strain evidence="5 6">Hrh1</strain>
    </source>
</reference>
<dbReference type="GO" id="GO:0046872">
    <property type="term" value="F:metal ion binding"/>
    <property type="evidence" value="ECO:0007669"/>
    <property type="project" value="InterPro"/>
</dbReference>
<name>A0A426QLX1_9GAMM</name>
<evidence type="ECO:0000259" key="4">
    <source>
        <dbReference type="PROSITE" id="PS50975"/>
    </source>
</evidence>
<gene>
    <name evidence="5" type="ORF">D6C00_12955</name>
</gene>
<dbReference type="Gene3D" id="3.30.470.20">
    <property type="entry name" value="ATP-grasp fold, B domain"/>
    <property type="match status" value="1"/>
</dbReference>
<keyword evidence="3" id="KW-0067">ATP-binding</keyword>
<comment type="caution">
    <text evidence="5">The sequence shown here is derived from an EMBL/GenBank/DDBJ whole genome shotgun (WGS) entry which is preliminary data.</text>
</comment>
<dbReference type="EMBL" id="QZMU01000001">
    <property type="protein sequence ID" value="RRQ22745.1"/>
    <property type="molecule type" value="Genomic_DNA"/>
</dbReference>
<feature type="domain" description="ATP-grasp" evidence="4">
    <location>
        <begin position="118"/>
        <end position="331"/>
    </location>
</feature>
<dbReference type="InterPro" id="IPR011095">
    <property type="entry name" value="Dala_Dala_lig_C"/>
</dbReference>
<evidence type="ECO:0000313" key="6">
    <source>
        <dbReference type="Proteomes" id="UP000287798"/>
    </source>
</evidence>
<organism evidence="5 6">
    <name type="scientific">Thiohalobacter thiocyanaticus</name>
    <dbReference type="NCBI Taxonomy" id="585455"/>
    <lineage>
        <taxon>Bacteria</taxon>
        <taxon>Pseudomonadati</taxon>
        <taxon>Pseudomonadota</taxon>
        <taxon>Gammaproteobacteria</taxon>
        <taxon>Thiohalobacterales</taxon>
        <taxon>Thiohalobacteraceae</taxon>
        <taxon>Thiohalobacter</taxon>
    </lineage>
</organism>
<dbReference type="OrthoDB" id="9800957at2"/>
<evidence type="ECO:0000256" key="2">
    <source>
        <dbReference type="ARBA" id="ARBA00022598"/>
    </source>
</evidence>
<dbReference type="AlphaFoldDB" id="A0A426QLX1"/>
<keyword evidence="3" id="KW-0547">Nucleotide-binding</keyword>
<dbReference type="InterPro" id="IPR011761">
    <property type="entry name" value="ATP-grasp"/>
</dbReference>
<dbReference type="Pfam" id="PF07478">
    <property type="entry name" value="Dala_Dala_lig_C"/>
    <property type="match status" value="1"/>
</dbReference>
<evidence type="ECO:0000256" key="3">
    <source>
        <dbReference type="PROSITE-ProRule" id="PRU00409"/>
    </source>
</evidence>
<dbReference type="PROSITE" id="PS50975">
    <property type="entry name" value="ATP_GRASP"/>
    <property type="match status" value="1"/>
</dbReference>
<dbReference type="PANTHER" id="PTHR23132:SF23">
    <property type="entry name" value="D-ALANINE--D-ALANINE LIGASE B"/>
    <property type="match status" value="1"/>
</dbReference>
<dbReference type="GO" id="GO:0008716">
    <property type="term" value="F:D-alanine-D-alanine ligase activity"/>
    <property type="evidence" value="ECO:0007669"/>
    <property type="project" value="InterPro"/>
</dbReference>
<accession>A0A426QLX1</accession>
<comment type="similarity">
    <text evidence="1">Belongs to the D-alanine--D-alanine ligase family.</text>
</comment>
<sequence length="340" mass="38007">MAGSKLTVGVLLGDQQLPYSFSPEGRLGQEEIRAFQQLEAALAQLTGYRFRYFNDHERLIDDLRGANLDLALNFCDTGYRNDWNLVTHIPSLLEMLDIPYTGSNGMTLNVTADKSLVRALAVTLNIPVPNEVYVDLRTDPLPLPEIYPALIKPNQGAGSFGMSRDCVVHDASQAVAYMTKLAGMLEPPEAVIQDFLTGPEYTVGIVGNPATGLVPLPPAEIDYSDLEPGLPPVFTYDAKFDAASPYWNQLRHRRAELEEVTHARLIEYCSCLYRRLGIRDYARFDFRCGTDGQPRLLDANPNPTWYADSRMSMMAGWAGYSYTELLRLILQAAIERYALE</sequence>